<dbReference type="Gene3D" id="3.30.420.310">
    <property type="entry name" value="2-keto-3-deoxy-galactonokinase, C-terminal domain"/>
    <property type="match status" value="1"/>
</dbReference>
<name>A0A367VZB3_9PROT</name>
<dbReference type="InterPro" id="IPR042257">
    <property type="entry name" value="DGOK_C"/>
</dbReference>
<protein>
    <submittedName>
        <fullName evidence="1">2-keto-3-deoxy-galactonokinase</fullName>
    </submittedName>
</protein>
<gene>
    <name evidence="1" type="ORF">TH19_21515</name>
</gene>
<sequence>MPSWIAVDWGTSNLRVWAMGDSADILAEAQSPLGMNAIAGDDKLSFEGVLVGLIDGWLAPDARDVPVVICGMAGAKQGWREAPYCDVPASSSDLAHGAVNPNVRDPRITVSILPGLCQREDADVMRGEETQLVGFMKQNPDFAGWVCLPGTHSKWARVADGKITGFRTYMSGEVFALLSQNSILRHSVGDDWDDAAFADAIRAAKAQPSGFLHSLFTVRAGALVAREGQAVPSGVAVLSGTVIGAEIADVLGLLQMDEEIALIGAGKLASLYQEALAVHGHKATPMDGTSITLAGLTQARQVLTNASQRN</sequence>
<dbReference type="Gene3D" id="3.30.420.300">
    <property type="entry name" value="2-keto-3-deoxy-galactonokinase, substrate binding domain"/>
    <property type="match status" value="1"/>
</dbReference>
<dbReference type="InterPro" id="IPR007729">
    <property type="entry name" value="DGOK"/>
</dbReference>
<organism evidence="1 2">
    <name type="scientific">Thalassospira profundimaris</name>
    <dbReference type="NCBI Taxonomy" id="502049"/>
    <lineage>
        <taxon>Bacteria</taxon>
        <taxon>Pseudomonadati</taxon>
        <taxon>Pseudomonadota</taxon>
        <taxon>Alphaproteobacteria</taxon>
        <taxon>Rhodospirillales</taxon>
        <taxon>Thalassospiraceae</taxon>
        <taxon>Thalassospira</taxon>
    </lineage>
</organism>
<dbReference type="Proteomes" id="UP000253226">
    <property type="component" value="Unassembled WGS sequence"/>
</dbReference>
<dbReference type="CDD" id="cd24012">
    <property type="entry name" value="ASKHA_NBD_KDGal-kinase"/>
    <property type="match status" value="1"/>
</dbReference>
<reference evidence="1 2" key="1">
    <citation type="submission" date="2014-07" db="EMBL/GenBank/DDBJ databases">
        <title>Draft genome sequence of Thalassospira profundimaris 35.</title>
        <authorList>
            <person name="Lai Q."/>
            <person name="Shao Z."/>
        </authorList>
    </citation>
    <scope>NUCLEOTIDE SEQUENCE [LARGE SCALE GENOMIC DNA]</scope>
    <source>
        <strain evidence="1 2">35</strain>
    </source>
</reference>
<dbReference type="GO" id="GO:0008671">
    <property type="term" value="F:2-dehydro-3-deoxygalactonokinase activity"/>
    <property type="evidence" value="ECO:0007669"/>
    <property type="project" value="InterPro"/>
</dbReference>
<keyword evidence="1" id="KW-0418">Kinase</keyword>
<dbReference type="GO" id="GO:0034194">
    <property type="term" value="P:D-galactonate catabolic process"/>
    <property type="evidence" value="ECO:0007669"/>
    <property type="project" value="InterPro"/>
</dbReference>
<dbReference type="AlphaFoldDB" id="A0A367VZB3"/>
<dbReference type="EMBL" id="JPWF01000021">
    <property type="protein sequence ID" value="RCK31333.1"/>
    <property type="molecule type" value="Genomic_DNA"/>
</dbReference>
<evidence type="ECO:0000313" key="2">
    <source>
        <dbReference type="Proteomes" id="UP000253226"/>
    </source>
</evidence>
<accession>A0A367VZB3</accession>
<comment type="caution">
    <text evidence="1">The sequence shown here is derived from an EMBL/GenBank/DDBJ whole genome shotgun (WGS) entry which is preliminary data.</text>
</comment>
<keyword evidence="1" id="KW-0808">Transferase</keyword>
<dbReference type="InterPro" id="IPR042258">
    <property type="entry name" value="DGOK_N"/>
</dbReference>
<proteinExistence type="predicted"/>
<evidence type="ECO:0000313" key="1">
    <source>
        <dbReference type="EMBL" id="RCK31333.1"/>
    </source>
</evidence>
<dbReference type="Pfam" id="PF05035">
    <property type="entry name" value="DGOK"/>
    <property type="match status" value="1"/>
</dbReference>